<feature type="transmembrane region" description="Helical" evidence="12">
    <location>
        <begin position="12"/>
        <end position="29"/>
    </location>
</feature>
<dbReference type="GeneID" id="106178598"/>
<evidence type="ECO:0000313" key="16">
    <source>
        <dbReference type="RefSeq" id="XP_013417303.1"/>
    </source>
</evidence>
<evidence type="ECO:0000259" key="13">
    <source>
        <dbReference type="Pfam" id="PF00852"/>
    </source>
</evidence>
<dbReference type="Pfam" id="PF17039">
    <property type="entry name" value="Glyco_tran_10_N"/>
    <property type="match status" value="1"/>
</dbReference>
<dbReference type="Gene3D" id="3.40.50.11660">
    <property type="entry name" value="Glycosyl transferase family 10, C-terminal domain"/>
    <property type="match status" value="1"/>
</dbReference>
<keyword evidence="7" id="KW-0735">Signal-anchor</keyword>
<comment type="similarity">
    <text evidence="3 12">Belongs to the glycosyltransferase 10 family.</text>
</comment>
<keyword evidence="9 12" id="KW-0333">Golgi apparatus</keyword>
<dbReference type="Proteomes" id="UP000085678">
    <property type="component" value="Unplaced"/>
</dbReference>
<evidence type="ECO:0000259" key="14">
    <source>
        <dbReference type="Pfam" id="PF17039"/>
    </source>
</evidence>
<organism evidence="15 16">
    <name type="scientific">Lingula anatina</name>
    <name type="common">Brachiopod</name>
    <name type="synonym">Lingula unguis</name>
    <dbReference type="NCBI Taxonomy" id="7574"/>
    <lineage>
        <taxon>Eukaryota</taxon>
        <taxon>Metazoa</taxon>
        <taxon>Spiralia</taxon>
        <taxon>Lophotrochozoa</taxon>
        <taxon>Brachiopoda</taxon>
        <taxon>Linguliformea</taxon>
        <taxon>Lingulata</taxon>
        <taxon>Lingulida</taxon>
        <taxon>Linguloidea</taxon>
        <taxon>Lingulidae</taxon>
        <taxon>Lingula</taxon>
    </lineage>
</organism>
<accession>A0A1S3K3U3</accession>
<evidence type="ECO:0000256" key="4">
    <source>
        <dbReference type="ARBA" id="ARBA00022676"/>
    </source>
</evidence>
<evidence type="ECO:0000256" key="1">
    <source>
        <dbReference type="ARBA" id="ARBA00004323"/>
    </source>
</evidence>
<evidence type="ECO:0000256" key="8">
    <source>
        <dbReference type="ARBA" id="ARBA00022989"/>
    </source>
</evidence>
<dbReference type="SUPFAM" id="SSF53756">
    <property type="entry name" value="UDP-Glycosyltransferase/glycogen phosphorylase"/>
    <property type="match status" value="1"/>
</dbReference>
<evidence type="ECO:0000256" key="11">
    <source>
        <dbReference type="ARBA" id="ARBA00023180"/>
    </source>
</evidence>
<keyword evidence="6 12" id="KW-0812">Transmembrane</keyword>
<dbReference type="InParanoid" id="A0A1S3K3U3"/>
<sequence>MQMGRGYTKLLIYILMCWVLVIIFLQLTFTSRYVHFHRTHRPITRVGALTWNETSSRKKIILIWNNKEMGEYAINNDVFSACPGTAQRCLITNDHRHFPESDVVVFNAKRLGNLREREESGFPRYHQPNQRWIFYTRESPCNMPSLPDSTWGGLENQFNWTMSHRLDSDIPFTYGKIVERNTPLEKDFVSVAKTKSKLVVWMVSNCDTHSRREQFVMELQKYIKVDIIGACGNDICAKENMEYCNSLVNREYKFYLAFENSFSKDYVTEKFYKTVEWDVVAVTRGGADYSHLGIKPNWHIDALKFRSPKYLAHYLLWLDRNPKAYAKLLEWKNKYTLYQGQEWCSMCDKVQNTLTAPRKAYSKERLTRWFYSPGCETPHDVPIYTEWRFPYDKSFAFPLQHHHRLYNTAVL</sequence>
<evidence type="ECO:0000256" key="6">
    <source>
        <dbReference type="ARBA" id="ARBA00022692"/>
    </source>
</evidence>
<dbReference type="GO" id="GO:0032580">
    <property type="term" value="C:Golgi cisterna membrane"/>
    <property type="evidence" value="ECO:0007669"/>
    <property type="project" value="UniProtKB-SubCell"/>
</dbReference>
<comment type="pathway">
    <text evidence="2">Protein modification; protein glycosylation.</text>
</comment>
<keyword evidence="8 12" id="KW-1133">Transmembrane helix</keyword>
<keyword evidence="5 12" id="KW-0808">Transferase</keyword>
<dbReference type="InterPro" id="IPR001503">
    <property type="entry name" value="Glyco_trans_10"/>
</dbReference>
<evidence type="ECO:0000256" key="3">
    <source>
        <dbReference type="ARBA" id="ARBA00008919"/>
    </source>
</evidence>
<evidence type="ECO:0000256" key="9">
    <source>
        <dbReference type="ARBA" id="ARBA00023034"/>
    </source>
</evidence>
<keyword evidence="15" id="KW-1185">Reference proteome</keyword>
<dbReference type="KEGG" id="lak:106178598"/>
<evidence type="ECO:0000256" key="2">
    <source>
        <dbReference type="ARBA" id="ARBA00004922"/>
    </source>
</evidence>
<dbReference type="InterPro" id="IPR038577">
    <property type="entry name" value="GT10-like_C_sf"/>
</dbReference>
<proteinExistence type="inferred from homology"/>
<keyword evidence="11" id="KW-0325">Glycoprotein</keyword>
<dbReference type="FunFam" id="3.40.50.11660:FF:000004">
    <property type="entry name" value="Glycoprotein 3-alpha-L-fucosyltransferase A"/>
    <property type="match status" value="1"/>
</dbReference>
<evidence type="ECO:0000256" key="5">
    <source>
        <dbReference type="ARBA" id="ARBA00022679"/>
    </source>
</evidence>
<evidence type="ECO:0000256" key="12">
    <source>
        <dbReference type="RuleBase" id="RU003832"/>
    </source>
</evidence>
<feature type="domain" description="Fucosyltransferase N-terminal" evidence="14">
    <location>
        <begin position="57"/>
        <end position="175"/>
    </location>
</feature>
<evidence type="ECO:0000256" key="10">
    <source>
        <dbReference type="ARBA" id="ARBA00023136"/>
    </source>
</evidence>
<dbReference type="PANTHER" id="PTHR48438">
    <property type="entry name" value="ALPHA-(1,3)-FUCOSYLTRANSFERASE C-RELATED"/>
    <property type="match status" value="1"/>
</dbReference>
<dbReference type="AlphaFoldDB" id="A0A1S3K3U3"/>
<name>A0A1S3K3U3_LINAN</name>
<dbReference type="InterPro" id="IPR055270">
    <property type="entry name" value="Glyco_tran_10_C"/>
</dbReference>
<evidence type="ECO:0000256" key="7">
    <source>
        <dbReference type="ARBA" id="ARBA00022968"/>
    </source>
</evidence>
<dbReference type="PANTHER" id="PTHR48438:SF1">
    <property type="entry name" value="ALPHA-(1,3)-FUCOSYLTRANSFERASE C-RELATED"/>
    <property type="match status" value="1"/>
</dbReference>
<keyword evidence="10 12" id="KW-0472">Membrane</keyword>
<dbReference type="UniPathway" id="UPA00378"/>
<dbReference type="STRING" id="7574.A0A1S3K3U3"/>
<dbReference type="GO" id="GO:0000139">
    <property type="term" value="C:Golgi membrane"/>
    <property type="evidence" value="ECO:0007669"/>
    <property type="project" value="UniProtKB-SubCell"/>
</dbReference>
<comment type="subcellular location">
    <subcellularLocation>
        <location evidence="1">Golgi apparatus membrane</location>
        <topology evidence="1">Single-pass type II membrane protein</topology>
    </subcellularLocation>
    <subcellularLocation>
        <location evidence="12">Golgi apparatus</location>
        <location evidence="12">Golgi stack membrane</location>
        <topology evidence="12">Single-pass type II membrane protein</topology>
    </subcellularLocation>
</comment>
<dbReference type="GO" id="GO:0008417">
    <property type="term" value="F:fucosyltransferase activity"/>
    <property type="evidence" value="ECO:0007669"/>
    <property type="project" value="InterPro"/>
</dbReference>
<gene>
    <name evidence="16" type="primary">LOC106178598</name>
</gene>
<dbReference type="Pfam" id="PF00852">
    <property type="entry name" value="Glyco_transf_10"/>
    <property type="match status" value="1"/>
</dbReference>
<reference evidence="16" key="1">
    <citation type="submission" date="2025-08" db="UniProtKB">
        <authorList>
            <consortium name="RefSeq"/>
        </authorList>
    </citation>
    <scope>IDENTIFICATION</scope>
    <source>
        <tissue evidence="16">Gonads</tissue>
    </source>
</reference>
<dbReference type="EC" id="2.4.1.-" evidence="12"/>
<evidence type="ECO:0000313" key="15">
    <source>
        <dbReference type="Proteomes" id="UP000085678"/>
    </source>
</evidence>
<keyword evidence="4 12" id="KW-0328">Glycosyltransferase</keyword>
<dbReference type="FunCoup" id="A0A1S3K3U3">
    <property type="interactions" value="38"/>
</dbReference>
<dbReference type="OrthoDB" id="427096at2759"/>
<feature type="domain" description="Fucosyltransferase C-terminal" evidence="13">
    <location>
        <begin position="193"/>
        <end position="357"/>
    </location>
</feature>
<protein>
    <recommendedName>
        <fullName evidence="12">Fucosyltransferase</fullName>
        <ecNumber evidence="12">2.4.1.-</ecNumber>
    </recommendedName>
</protein>
<dbReference type="InterPro" id="IPR031481">
    <property type="entry name" value="Glyco_tran_10_N"/>
</dbReference>
<dbReference type="RefSeq" id="XP_013417303.1">
    <property type="nucleotide sequence ID" value="XM_013561849.1"/>
</dbReference>